<comment type="caution">
    <text evidence="11">The sequence shown here is derived from an EMBL/GenBank/DDBJ whole genome shotgun (WGS) entry which is preliminary data.</text>
</comment>
<dbReference type="PANTHER" id="PTHR43298:SF2">
    <property type="entry name" value="FMN_FAD EXPORTER YEEO-RELATED"/>
    <property type="match status" value="1"/>
</dbReference>
<sequence length="480" mass="52478">MKKSVDLTQGPIFSQLIKLALPIIGTSLMQMAYNLTDMIWLGQVGSNAVASVGAAGFYIWLGMSLLLVTRVGAEVGVSQALGRKDPDTAARFARHSLFWAILLAIVIGAIVLIFTPQLVSIFRLSEGVVEEGAISYLRIVSLGFVFTFTNPTFQGIYNGMGNSKLPFYYLLVGLGLNMLLDPIMIFGFGGIPALGVNGAAWATFISQLVVFLIFIIRFVWMKEIMDPDLKRFRLSKDISIKIFKLGTPVATESSLFAVFALILARMITKWGDIPIAVQSVGAQIEAISWMTSSGFATALGSFTGQNYGANNWSRIRQGYFTTLGIGIFLGTLVTICFIIFGEQLFSLFLNEPEPLAMGTTYLKILAVSQVFMIIEIVTRGAFNGIGRTIPPSIVGITFTGARVPAAMLLSAESVLGMFGIWWAISLSSVVKGTVLSLWYIFVMANHGKTTSPKVKSIFAFLPTRIRQNIWVRNNMTNDKK</sequence>
<feature type="transmembrane region" description="Helical" evidence="10">
    <location>
        <begin position="319"/>
        <end position="340"/>
    </location>
</feature>
<accession>A0ABS5JTW2</accession>
<feature type="transmembrane region" description="Helical" evidence="10">
    <location>
        <begin position="135"/>
        <end position="153"/>
    </location>
</feature>
<evidence type="ECO:0000256" key="3">
    <source>
        <dbReference type="ARBA" id="ARBA00022449"/>
    </source>
</evidence>
<keyword evidence="12" id="KW-1185">Reference proteome</keyword>
<evidence type="ECO:0000256" key="5">
    <source>
        <dbReference type="ARBA" id="ARBA00022692"/>
    </source>
</evidence>
<proteinExistence type="predicted"/>
<evidence type="ECO:0000256" key="9">
    <source>
        <dbReference type="ARBA" id="ARBA00031636"/>
    </source>
</evidence>
<evidence type="ECO:0000256" key="8">
    <source>
        <dbReference type="ARBA" id="ARBA00023136"/>
    </source>
</evidence>
<feature type="transmembrane region" description="Helical" evidence="10">
    <location>
        <begin position="39"/>
        <end position="61"/>
    </location>
</feature>
<keyword evidence="4" id="KW-1003">Cell membrane</keyword>
<reference evidence="11 12" key="1">
    <citation type="journal article" date="2015" name="Int. J. Syst. Evol. Microbiol.">
        <title>Carboxylicivirga linearis sp. nov., isolated from a sea cucumber culture pond.</title>
        <authorList>
            <person name="Wang F.Q."/>
            <person name="Zhou Y.X."/>
            <person name="Lin X.Z."/>
            <person name="Chen G.J."/>
            <person name="Du Z.J."/>
        </authorList>
    </citation>
    <scope>NUCLEOTIDE SEQUENCE [LARGE SCALE GENOMIC DNA]</scope>
    <source>
        <strain evidence="11 12">FB218</strain>
    </source>
</reference>
<evidence type="ECO:0000256" key="7">
    <source>
        <dbReference type="ARBA" id="ARBA00023065"/>
    </source>
</evidence>
<dbReference type="EMBL" id="JAGUCO010000003">
    <property type="protein sequence ID" value="MBS2097959.1"/>
    <property type="molecule type" value="Genomic_DNA"/>
</dbReference>
<evidence type="ECO:0000313" key="12">
    <source>
        <dbReference type="Proteomes" id="UP000708576"/>
    </source>
</evidence>
<dbReference type="Proteomes" id="UP000708576">
    <property type="component" value="Unassembled WGS sequence"/>
</dbReference>
<feature type="transmembrane region" description="Helical" evidence="10">
    <location>
        <begin position="12"/>
        <end position="33"/>
    </location>
</feature>
<dbReference type="InterPro" id="IPR002528">
    <property type="entry name" value="MATE_fam"/>
</dbReference>
<organism evidence="11 12">
    <name type="scientific">Carboxylicivirga linearis</name>
    <dbReference type="NCBI Taxonomy" id="1628157"/>
    <lineage>
        <taxon>Bacteria</taxon>
        <taxon>Pseudomonadati</taxon>
        <taxon>Bacteroidota</taxon>
        <taxon>Bacteroidia</taxon>
        <taxon>Marinilabiliales</taxon>
        <taxon>Marinilabiliaceae</taxon>
        <taxon>Carboxylicivirga</taxon>
    </lineage>
</organism>
<evidence type="ECO:0000256" key="6">
    <source>
        <dbReference type="ARBA" id="ARBA00022989"/>
    </source>
</evidence>
<evidence type="ECO:0000256" key="1">
    <source>
        <dbReference type="ARBA" id="ARBA00004651"/>
    </source>
</evidence>
<protein>
    <recommendedName>
        <fullName evidence="9">Multidrug-efflux transporter</fullName>
    </recommendedName>
</protein>
<dbReference type="PANTHER" id="PTHR43298">
    <property type="entry name" value="MULTIDRUG RESISTANCE PROTEIN NORM-RELATED"/>
    <property type="match status" value="1"/>
</dbReference>
<name>A0ABS5JTW2_9BACT</name>
<dbReference type="CDD" id="cd13140">
    <property type="entry name" value="MATE_like_1"/>
    <property type="match status" value="1"/>
</dbReference>
<evidence type="ECO:0000256" key="4">
    <source>
        <dbReference type="ARBA" id="ARBA00022475"/>
    </source>
</evidence>
<dbReference type="Pfam" id="PF01554">
    <property type="entry name" value="MatE"/>
    <property type="match status" value="2"/>
</dbReference>
<dbReference type="InterPro" id="IPR048279">
    <property type="entry name" value="MdtK-like"/>
</dbReference>
<keyword evidence="5 10" id="KW-0812">Transmembrane</keyword>
<feature type="transmembrane region" description="Helical" evidence="10">
    <location>
        <begin position="360"/>
        <end position="377"/>
    </location>
</feature>
<feature type="transmembrane region" description="Helical" evidence="10">
    <location>
        <begin position="165"/>
        <end position="188"/>
    </location>
</feature>
<keyword evidence="7" id="KW-0406">Ion transport</keyword>
<keyword evidence="2" id="KW-0813">Transport</keyword>
<keyword evidence="3" id="KW-0050">Antiport</keyword>
<keyword evidence="6 10" id="KW-1133">Transmembrane helix</keyword>
<comment type="subcellular location">
    <subcellularLocation>
        <location evidence="1">Cell membrane</location>
        <topology evidence="1">Multi-pass membrane protein</topology>
    </subcellularLocation>
</comment>
<evidence type="ECO:0000313" key="11">
    <source>
        <dbReference type="EMBL" id="MBS2097959.1"/>
    </source>
</evidence>
<feature type="transmembrane region" description="Helical" evidence="10">
    <location>
        <begin position="200"/>
        <end position="221"/>
    </location>
</feature>
<gene>
    <name evidence="11" type="ORF">KEM10_06670</name>
</gene>
<dbReference type="InterPro" id="IPR050222">
    <property type="entry name" value="MATE_MdtK"/>
</dbReference>
<evidence type="ECO:0000256" key="10">
    <source>
        <dbReference type="SAM" id="Phobius"/>
    </source>
</evidence>
<evidence type="ECO:0000256" key="2">
    <source>
        <dbReference type="ARBA" id="ARBA00022448"/>
    </source>
</evidence>
<feature type="transmembrane region" description="Helical" evidence="10">
    <location>
        <begin position="97"/>
        <end position="115"/>
    </location>
</feature>
<feature type="transmembrane region" description="Helical" evidence="10">
    <location>
        <begin position="389"/>
        <end position="408"/>
    </location>
</feature>
<keyword evidence="8 10" id="KW-0472">Membrane</keyword>
<dbReference type="PIRSF" id="PIRSF006603">
    <property type="entry name" value="DinF"/>
    <property type="match status" value="1"/>
</dbReference>
<feature type="transmembrane region" description="Helical" evidence="10">
    <location>
        <begin position="420"/>
        <end position="441"/>
    </location>
</feature>
<dbReference type="NCBIfam" id="TIGR00797">
    <property type="entry name" value="matE"/>
    <property type="match status" value="1"/>
</dbReference>
<dbReference type="RefSeq" id="WP_212215105.1">
    <property type="nucleotide sequence ID" value="NZ_JAGUCO010000003.1"/>
</dbReference>